<dbReference type="PROSITE" id="PS50157">
    <property type="entry name" value="ZINC_FINGER_C2H2_2"/>
    <property type="match status" value="2"/>
</dbReference>
<keyword evidence="2" id="KW-0479">Metal-binding</keyword>
<feature type="domain" description="C2H2-type" evidence="10">
    <location>
        <begin position="85"/>
        <end position="112"/>
    </location>
</feature>
<evidence type="ECO:0000313" key="11">
    <source>
        <dbReference type="EMBL" id="KAJ0979488.1"/>
    </source>
</evidence>
<comment type="caution">
    <text evidence="11">The sequence shown here is derived from an EMBL/GenBank/DDBJ whole genome shotgun (WGS) entry which is preliminary data.</text>
</comment>
<reference evidence="11" key="2">
    <citation type="journal article" date="2022" name="Hortic Res">
        <title>The genome of Dioscorea zingiberensis sheds light on the biosynthesis, origin and evolution of the medicinally important diosgenin saponins.</title>
        <authorList>
            <person name="Li Y."/>
            <person name="Tan C."/>
            <person name="Li Z."/>
            <person name="Guo J."/>
            <person name="Li S."/>
            <person name="Chen X."/>
            <person name="Wang C."/>
            <person name="Dai X."/>
            <person name="Yang H."/>
            <person name="Song W."/>
            <person name="Hou L."/>
            <person name="Xu J."/>
            <person name="Tong Z."/>
            <person name="Xu A."/>
            <person name="Yuan X."/>
            <person name="Wang W."/>
            <person name="Yang Q."/>
            <person name="Chen L."/>
            <person name="Sun Z."/>
            <person name="Wang K."/>
            <person name="Pan B."/>
            <person name="Chen J."/>
            <person name="Bao Y."/>
            <person name="Liu F."/>
            <person name="Qi X."/>
            <person name="Gang D.R."/>
            <person name="Wen J."/>
            <person name="Li J."/>
        </authorList>
    </citation>
    <scope>NUCLEOTIDE SEQUENCE</scope>
    <source>
        <strain evidence="11">Dzin_1.0</strain>
    </source>
</reference>
<keyword evidence="3" id="KW-0677">Repeat</keyword>
<sequence>MIKSRRVADILRLVSTKTIHKMKSRDQNVFECKTCGRLFSSFQALGGHRTSHKRRARAHDHYGDGELFIDHVKSMNMKKKKKERHECPVCGVEFLMGQALGGHMRRHNKAMAVKGTASSFLFDLNLTPLENDLRI</sequence>
<dbReference type="Proteomes" id="UP001085076">
    <property type="component" value="Miscellaneous, Linkage group lg03"/>
</dbReference>
<feature type="domain" description="C2H2-type" evidence="10">
    <location>
        <begin position="30"/>
        <end position="57"/>
    </location>
</feature>
<dbReference type="InterPro" id="IPR013087">
    <property type="entry name" value="Znf_C2H2_type"/>
</dbReference>
<proteinExistence type="predicted"/>
<evidence type="ECO:0000256" key="4">
    <source>
        <dbReference type="ARBA" id="ARBA00022771"/>
    </source>
</evidence>
<keyword evidence="5" id="KW-0862">Zinc</keyword>
<dbReference type="Gene3D" id="3.30.160.60">
    <property type="entry name" value="Classic Zinc Finger"/>
    <property type="match status" value="1"/>
</dbReference>
<accession>A0A9D5HK93</accession>
<evidence type="ECO:0000256" key="2">
    <source>
        <dbReference type="ARBA" id="ARBA00022723"/>
    </source>
</evidence>
<name>A0A9D5HK93_9LILI</name>
<keyword evidence="12" id="KW-1185">Reference proteome</keyword>
<evidence type="ECO:0000259" key="10">
    <source>
        <dbReference type="PROSITE" id="PS50157"/>
    </source>
</evidence>
<dbReference type="InterPro" id="IPR036236">
    <property type="entry name" value="Znf_C2H2_sf"/>
</dbReference>
<dbReference type="EMBL" id="JAGGNH010000003">
    <property type="protein sequence ID" value="KAJ0979488.1"/>
    <property type="molecule type" value="Genomic_DNA"/>
</dbReference>
<evidence type="ECO:0000256" key="7">
    <source>
        <dbReference type="ARBA" id="ARBA00023163"/>
    </source>
</evidence>
<keyword evidence="6" id="KW-0805">Transcription regulation</keyword>
<dbReference type="PROSITE" id="PS00028">
    <property type="entry name" value="ZINC_FINGER_C2H2_1"/>
    <property type="match status" value="2"/>
</dbReference>
<evidence type="ECO:0000256" key="6">
    <source>
        <dbReference type="ARBA" id="ARBA00023015"/>
    </source>
</evidence>
<dbReference type="AlphaFoldDB" id="A0A9D5HK93"/>
<protein>
    <recommendedName>
        <fullName evidence="10">C2H2-type domain-containing protein</fullName>
    </recommendedName>
</protein>
<evidence type="ECO:0000256" key="3">
    <source>
        <dbReference type="ARBA" id="ARBA00022737"/>
    </source>
</evidence>
<dbReference type="PANTHER" id="PTHR26374:SF456">
    <property type="entry name" value="ZINC FINGER PROTEIN ZAT5-LIKE"/>
    <property type="match status" value="1"/>
</dbReference>
<dbReference type="GO" id="GO:0008270">
    <property type="term" value="F:zinc ion binding"/>
    <property type="evidence" value="ECO:0007669"/>
    <property type="project" value="UniProtKB-KW"/>
</dbReference>
<comment type="subcellular location">
    <subcellularLocation>
        <location evidence="1">Nucleus</location>
    </subcellularLocation>
</comment>
<dbReference type="OrthoDB" id="9411774at2759"/>
<gene>
    <name evidence="11" type="ORF">J5N97_014962</name>
</gene>
<evidence type="ECO:0000313" key="12">
    <source>
        <dbReference type="Proteomes" id="UP001085076"/>
    </source>
</evidence>
<organism evidence="11 12">
    <name type="scientific">Dioscorea zingiberensis</name>
    <dbReference type="NCBI Taxonomy" id="325984"/>
    <lineage>
        <taxon>Eukaryota</taxon>
        <taxon>Viridiplantae</taxon>
        <taxon>Streptophyta</taxon>
        <taxon>Embryophyta</taxon>
        <taxon>Tracheophyta</taxon>
        <taxon>Spermatophyta</taxon>
        <taxon>Magnoliopsida</taxon>
        <taxon>Liliopsida</taxon>
        <taxon>Dioscoreales</taxon>
        <taxon>Dioscoreaceae</taxon>
        <taxon>Dioscorea</taxon>
    </lineage>
</organism>
<evidence type="ECO:0000256" key="8">
    <source>
        <dbReference type="ARBA" id="ARBA00023242"/>
    </source>
</evidence>
<dbReference type="GO" id="GO:0005634">
    <property type="term" value="C:nucleus"/>
    <property type="evidence" value="ECO:0007669"/>
    <property type="project" value="UniProtKB-SubCell"/>
</dbReference>
<keyword evidence="8" id="KW-0539">Nucleus</keyword>
<keyword evidence="7" id="KW-0804">Transcription</keyword>
<dbReference type="PANTHER" id="PTHR26374">
    <property type="entry name" value="ZINC FINGER PROTEIN ZAT5"/>
    <property type="match status" value="1"/>
</dbReference>
<evidence type="ECO:0000256" key="5">
    <source>
        <dbReference type="ARBA" id="ARBA00022833"/>
    </source>
</evidence>
<dbReference type="SUPFAM" id="SSF57667">
    <property type="entry name" value="beta-beta-alpha zinc fingers"/>
    <property type="match status" value="2"/>
</dbReference>
<evidence type="ECO:0000256" key="9">
    <source>
        <dbReference type="PROSITE-ProRule" id="PRU00042"/>
    </source>
</evidence>
<evidence type="ECO:0000256" key="1">
    <source>
        <dbReference type="ARBA" id="ARBA00004123"/>
    </source>
</evidence>
<keyword evidence="4 9" id="KW-0863">Zinc-finger</keyword>
<reference evidence="11" key="1">
    <citation type="submission" date="2021-03" db="EMBL/GenBank/DDBJ databases">
        <authorList>
            <person name="Li Z."/>
            <person name="Yang C."/>
        </authorList>
    </citation>
    <scope>NUCLEOTIDE SEQUENCE</scope>
    <source>
        <strain evidence="11">Dzin_1.0</strain>
        <tissue evidence="11">Leaf</tissue>
    </source>
</reference>
<dbReference type="SMART" id="SM00355">
    <property type="entry name" value="ZnF_C2H2"/>
    <property type="match status" value="2"/>
</dbReference>
<dbReference type="Pfam" id="PF13912">
    <property type="entry name" value="zf-C2H2_6"/>
    <property type="match status" value="2"/>
</dbReference>